<comment type="caution">
    <text evidence="3">The sequence shown here is derived from an EMBL/GenBank/DDBJ whole genome shotgun (WGS) entry which is preliminary data.</text>
</comment>
<keyword evidence="4" id="KW-1185">Reference proteome</keyword>
<gene>
    <name evidence="3" type="ORF">CMUS01_08979</name>
</gene>
<dbReference type="CDD" id="cd02440">
    <property type="entry name" value="AdoMet_MTases"/>
    <property type="match status" value="1"/>
</dbReference>
<evidence type="ECO:0000256" key="2">
    <source>
        <dbReference type="SAM" id="MobiDB-lite"/>
    </source>
</evidence>
<feature type="compositionally biased region" description="Low complexity" evidence="2">
    <location>
        <begin position="13"/>
        <end position="36"/>
    </location>
</feature>
<proteinExistence type="inferred from homology"/>
<dbReference type="GO" id="GO:0032259">
    <property type="term" value="P:methylation"/>
    <property type="evidence" value="ECO:0007669"/>
    <property type="project" value="UniProtKB-KW"/>
</dbReference>
<evidence type="ECO:0000313" key="4">
    <source>
        <dbReference type="Proteomes" id="UP000639643"/>
    </source>
</evidence>
<dbReference type="PANTHER" id="PTHR43591">
    <property type="entry name" value="METHYLTRANSFERASE"/>
    <property type="match status" value="1"/>
</dbReference>
<dbReference type="Gene3D" id="3.40.50.150">
    <property type="entry name" value="Vaccinia Virus protein VP39"/>
    <property type="match status" value="1"/>
</dbReference>
<dbReference type="Proteomes" id="UP000639643">
    <property type="component" value="Unassembled WGS sequence"/>
</dbReference>
<feature type="compositionally biased region" description="Polar residues" evidence="2">
    <location>
        <begin position="60"/>
        <end position="71"/>
    </location>
</feature>
<evidence type="ECO:0000256" key="1">
    <source>
        <dbReference type="ARBA" id="ARBA00038158"/>
    </source>
</evidence>
<name>A0A8H6KAU2_9PEZI</name>
<comment type="similarity">
    <text evidence="1">Belongs to the methyltransferase superfamily. LaeA methyltransferase family.</text>
</comment>
<feature type="region of interest" description="Disordered" evidence="2">
    <location>
        <begin position="1"/>
        <end position="71"/>
    </location>
</feature>
<dbReference type="PANTHER" id="PTHR43591:SF10">
    <property type="entry name" value="ABC TRANSMEMBRANE TYPE-1 DOMAIN-CONTAINING PROTEIN-RELATED"/>
    <property type="match status" value="1"/>
</dbReference>
<accession>A0A8H6KAU2</accession>
<sequence length="370" mass="41293">MADQQERTPEPAPAAAAAPATTTATAADSPAPAATPGQAEANPPPIEPETDDDHDGSSVGDFSSDQDSQASLRSSILEYRRENGRTYHSLSEGKYWLPNDAREQDRLDIVNHLWMLVLDNAFCRGPKNDGAKRVLDIGTGTGAWALDYADAHPDAEVVGVDLSPIQPGYVPPNCSFEIDDLEKDWTWTKKFDFILARNMIGAFSDWERVIAQAYEHLEPGGYFEIQDSCWPAISDDGTLKEESPLYRWLHMMNDGATKIGRPLNMTDRFDSLMEAAGFEGVIKERIRFPVSPWPKDEKLRELGLWTQTSLLSGLEGMSLALCTRLHDWSQAETMVFCAEVRKDLKNTDIHAYWNGYIIQGRKPLATEEKE</sequence>
<dbReference type="InterPro" id="IPR029063">
    <property type="entry name" value="SAM-dependent_MTases_sf"/>
</dbReference>
<keyword evidence="3" id="KW-0489">Methyltransferase</keyword>
<dbReference type="EMBL" id="WIGM01000366">
    <property type="protein sequence ID" value="KAF6827513.1"/>
    <property type="molecule type" value="Genomic_DNA"/>
</dbReference>
<dbReference type="SUPFAM" id="SSF53335">
    <property type="entry name" value="S-adenosyl-L-methionine-dependent methyltransferases"/>
    <property type="match status" value="1"/>
</dbReference>
<dbReference type="AlphaFoldDB" id="A0A8H6KAU2"/>
<organism evidence="3 4">
    <name type="scientific">Colletotrichum musicola</name>
    <dbReference type="NCBI Taxonomy" id="2175873"/>
    <lineage>
        <taxon>Eukaryota</taxon>
        <taxon>Fungi</taxon>
        <taxon>Dikarya</taxon>
        <taxon>Ascomycota</taxon>
        <taxon>Pezizomycotina</taxon>
        <taxon>Sordariomycetes</taxon>
        <taxon>Hypocreomycetidae</taxon>
        <taxon>Glomerellales</taxon>
        <taxon>Glomerellaceae</taxon>
        <taxon>Colletotrichum</taxon>
        <taxon>Colletotrichum orchidearum species complex</taxon>
    </lineage>
</organism>
<evidence type="ECO:0000313" key="3">
    <source>
        <dbReference type="EMBL" id="KAF6827513.1"/>
    </source>
</evidence>
<dbReference type="OrthoDB" id="2013972at2759"/>
<dbReference type="GO" id="GO:0008168">
    <property type="term" value="F:methyltransferase activity"/>
    <property type="evidence" value="ECO:0007669"/>
    <property type="project" value="UniProtKB-KW"/>
</dbReference>
<dbReference type="Pfam" id="PF13489">
    <property type="entry name" value="Methyltransf_23"/>
    <property type="match status" value="1"/>
</dbReference>
<keyword evidence="3" id="KW-0808">Transferase</keyword>
<protein>
    <submittedName>
        <fullName evidence="3">Tam domain methyltransferase</fullName>
    </submittedName>
</protein>
<reference evidence="3" key="1">
    <citation type="journal article" date="2020" name="Phytopathology">
        <title>Genome Sequence Resources of Colletotrichum truncatum, C. plurivorum, C. musicola, and C. sojae: Four Species Pathogenic to Soybean (Glycine max).</title>
        <authorList>
            <person name="Rogerio F."/>
            <person name="Boufleur T.R."/>
            <person name="Ciampi-Guillardi M."/>
            <person name="Sukno S.A."/>
            <person name="Thon M.R."/>
            <person name="Massola Junior N.S."/>
            <person name="Baroncelli R."/>
        </authorList>
    </citation>
    <scope>NUCLEOTIDE SEQUENCE</scope>
    <source>
        <strain evidence="3">LFN0074</strain>
    </source>
</reference>